<dbReference type="Pfam" id="PF07727">
    <property type="entry name" value="RVT_2"/>
    <property type="match status" value="1"/>
</dbReference>
<evidence type="ECO:0000313" key="3">
    <source>
        <dbReference type="EMBL" id="CAN62654.1"/>
    </source>
</evidence>
<dbReference type="CDD" id="cd09272">
    <property type="entry name" value="RNase_HI_RT_Ty1"/>
    <property type="match status" value="1"/>
</dbReference>
<dbReference type="PANTHER" id="PTHR11439">
    <property type="entry name" value="GAG-POL-RELATED RETROTRANSPOSON"/>
    <property type="match status" value="1"/>
</dbReference>
<dbReference type="AlphaFoldDB" id="A5ANC7"/>
<reference evidence="3" key="1">
    <citation type="journal article" date="2007" name="PLoS ONE">
        <title>The first genome sequence of an elite grapevine cultivar (Pinot noir Vitis vinifera L.): coping with a highly heterozygous genome.</title>
        <authorList>
            <person name="Velasco R."/>
            <person name="Zharkikh A."/>
            <person name="Troggio M."/>
            <person name="Cartwright D.A."/>
            <person name="Cestaro A."/>
            <person name="Pruss D."/>
            <person name="Pindo M."/>
            <person name="FitzGerald L.M."/>
            <person name="Vezzulli S."/>
            <person name="Reid J."/>
            <person name="Malacarne G."/>
            <person name="Iliev D."/>
            <person name="Coppola G."/>
            <person name="Wardell B."/>
            <person name="Micheletti D."/>
            <person name="Macalma T."/>
            <person name="Facci M."/>
            <person name="Mitchell J.T."/>
            <person name="Perazzolli M."/>
            <person name="Eldredge G."/>
            <person name="Gatto P."/>
            <person name="Oyzerski R."/>
            <person name="Moretto M."/>
            <person name="Gutin N."/>
            <person name="Stefanini M."/>
            <person name="Chen Y."/>
            <person name="Segala C."/>
            <person name="Davenport C."/>
            <person name="Dematte L."/>
            <person name="Mraz A."/>
            <person name="Battilana J."/>
            <person name="Stormo K."/>
            <person name="Costa F."/>
            <person name="Tao Q."/>
            <person name="Si-Ammour A."/>
            <person name="Harkins T."/>
            <person name="Lackey A."/>
            <person name="Perbost C."/>
            <person name="Taillon B."/>
            <person name="Stella A."/>
            <person name="Solovyev V."/>
            <person name="Fawcett J.A."/>
            <person name="Sterck L."/>
            <person name="Vandepoele K."/>
            <person name="Grando S.M."/>
            <person name="Toppo S."/>
            <person name="Moser C."/>
            <person name="Lanchbury J."/>
            <person name="Bogden R."/>
            <person name="Skolnick M."/>
            <person name="Sgaramella V."/>
            <person name="Bhatnagar S.K."/>
            <person name="Fontana P."/>
            <person name="Gutin A."/>
            <person name="Van de Peer Y."/>
            <person name="Salamini F."/>
            <person name="Viola R."/>
        </authorList>
    </citation>
    <scope>NUCLEOTIDE SEQUENCE</scope>
</reference>
<sequence>MSDISNESTTVPQPSLNNLIITNSSKISPTTLESHSVQITTIRLNGDNFLRWSQSVRMYIKGRGKMGYLTGEKKAPAVDDPNYAIWDAENSMVMTWLVNSMEEDISSNYMEDNVAKYFNSLNQIWQDLDLFNTYEWKSADDGLHHKKTMEDNRIFKFLAGLNVEFDEVRGRIIGRQPLPSIGEVFSKVRREESQRNVMLSKKGPGVAIEGSALVTTGGGYNKAAAFQCKSNERPRVWCDFCNKPRHTCENCWKIHGKPANWKGKTGDKPGRAIIPTANEVETSPFTTEQMEHLLALLKSKLTSSTSSVSLAHTGNELYALSCHFKFTPWIIDSRASDHMTNSSNMFESYSPCPGNKKDQSSGKTIGSARMINGLYYFEGSPPSIPTHIHASSSSVTDLSLPSHFGPSPEISALETGLGLAPIVPTQDLDLDLPIALRNGTRACTKHLIAKYISYSNLSDNYRAFTTNISKLVVPRNIQEALDEPSWKLVVFEEMNALKKNGTWESKADGSVERYKARLVAKGFTQTYGIDYQETFAPIAKINSIRVLLSLVVNSNWPLHQLDVKNSFLNGDLEEEVFLSPPLGFEESFGVGKVCKLKKSLYELKQSLRAWFESFGKVIKHYGYTQSQVDHRMFYKHSNESKVAILIVYVDDIVLTGDDCNELEKLKEKLAEEFEIKDLGALIYFLGIEFARSKEGIFVNQRKYVLDLLDETSMLGCKPAETPIELNVKLQPTKAKNVKDRDRYQRLVGRLIYLSHTRPDIAFSMSMVSQFMHAPGPEHFEAVYRILRYLKETPGRGLLFKSRGHLQIETYTDWAGSIVDRRSTSRYCSFVGGNLVMWRSKKRNVVARSSAEAKFRVVAHGICEIMWIRRLLEELKMTGPSLMKLYCDNKAAISVAHNPVLHDRTKHVEVDKHFIKEKIDNGLVCMTYIPTEEQVVDVFTKGLHKMQFDFLVGKLAMEDIFKPA</sequence>
<name>A5ANC7_VITVI</name>
<dbReference type="EMBL" id="AM430696">
    <property type="protein sequence ID" value="CAN62654.1"/>
    <property type="molecule type" value="Genomic_DNA"/>
</dbReference>
<proteinExistence type="predicted"/>
<evidence type="ECO:0008006" key="4">
    <source>
        <dbReference type="Google" id="ProtNLM"/>
    </source>
</evidence>
<dbReference type="InterPro" id="IPR043502">
    <property type="entry name" value="DNA/RNA_pol_sf"/>
</dbReference>
<dbReference type="Pfam" id="PF14244">
    <property type="entry name" value="Retrotran_gag_3"/>
    <property type="match status" value="1"/>
</dbReference>
<dbReference type="InterPro" id="IPR029472">
    <property type="entry name" value="Copia-like_N"/>
</dbReference>
<evidence type="ECO:0000259" key="2">
    <source>
        <dbReference type="Pfam" id="PF14244"/>
    </source>
</evidence>
<dbReference type="InterPro" id="IPR013103">
    <property type="entry name" value="RVT_2"/>
</dbReference>
<dbReference type="ExpressionAtlas" id="A5ANC7">
    <property type="expression patterns" value="baseline and differential"/>
</dbReference>
<dbReference type="SUPFAM" id="SSF56672">
    <property type="entry name" value="DNA/RNA polymerases"/>
    <property type="match status" value="1"/>
</dbReference>
<feature type="domain" description="Reverse transcriptase Ty1/copia-type" evidence="1">
    <location>
        <begin position="499"/>
        <end position="724"/>
    </location>
</feature>
<protein>
    <recommendedName>
        <fullName evidence="4">Retrovirus-related Pol polyprotein from transposon RE1</fullName>
    </recommendedName>
</protein>
<dbReference type="PANTHER" id="PTHR11439:SF440">
    <property type="entry name" value="INTEGRASE CATALYTIC DOMAIN-CONTAINING PROTEIN"/>
    <property type="match status" value="1"/>
</dbReference>
<evidence type="ECO:0000259" key="1">
    <source>
        <dbReference type="Pfam" id="PF07727"/>
    </source>
</evidence>
<gene>
    <name evidence="3" type="ORF">VITISV_033270</name>
</gene>
<accession>A5ANC7</accession>
<organism evidence="3">
    <name type="scientific">Vitis vinifera</name>
    <name type="common">Grape</name>
    <dbReference type="NCBI Taxonomy" id="29760"/>
    <lineage>
        <taxon>Eukaryota</taxon>
        <taxon>Viridiplantae</taxon>
        <taxon>Streptophyta</taxon>
        <taxon>Embryophyta</taxon>
        <taxon>Tracheophyta</taxon>
        <taxon>Spermatophyta</taxon>
        <taxon>Magnoliopsida</taxon>
        <taxon>eudicotyledons</taxon>
        <taxon>Gunneridae</taxon>
        <taxon>Pentapetalae</taxon>
        <taxon>rosids</taxon>
        <taxon>Vitales</taxon>
        <taxon>Vitaceae</taxon>
        <taxon>Viteae</taxon>
        <taxon>Vitis</taxon>
    </lineage>
</organism>
<feature type="domain" description="Retrotransposon Copia-like N-terminal" evidence="2">
    <location>
        <begin position="33"/>
        <end position="77"/>
    </location>
</feature>